<feature type="coiled-coil region" evidence="10">
    <location>
        <begin position="343"/>
        <end position="374"/>
    </location>
</feature>
<evidence type="ECO:0000256" key="4">
    <source>
        <dbReference type="ARBA" id="ARBA00022553"/>
    </source>
</evidence>
<reference evidence="15" key="2">
    <citation type="journal article" date="2021" name="PeerJ">
        <title>Extensive microbial diversity within the chicken gut microbiome revealed by metagenomics and culture.</title>
        <authorList>
            <person name="Gilroy R."/>
            <person name="Ravi A."/>
            <person name="Getino M."/>
            <person name="Pursley I."/>
            <person name="Horton D.L."/>
            <person name="Alikhan N.F."/>
            <person name="Baker D."/>
            <person name="Gharbi K."/>
            <person name="Hall N."/>
            <person name="Watson M."/>
            <person name="Adriaenssens E.M."/>
            <person name="Foster-Nyarko E."/>
            <person name="Jarju S."/>
            <person name="Secka A."/>
            <person name="Antonio M."/>
            <person name="Oren A."/>
            <person name="Chaudhuri R.R."/>
            <person name="La Ragione R."/>
            <person name="Hildebrand F."/>
            <person name="Pallen M.J."/>
        </authorList>
    </citation>
    <scope>NUCLEOTIDE SEQUENCE</scope>
    <source>
        <strain evidence="15">ChiSxjej2B14-6234</strain>
    </source>
</reference>
<dbReference type="InterPro" id="IPR004358">
    <property type="entry name" value="Sig_transdc_His_kin-like_C"/>
</dbReference>
<dbReference type="Gene3D" id="1.10.287.130">
    <property type="match status" value="1"/>
</dbReference>
<name>A0A9D0ZA98_9FIRM</name>
<evidence type="ECO:0000313" key="16">
    <source>
        <dbReference type="Proteomes" id="UP000886887"/>
    </source>
</evidence>
<dbReference type="SUPFAM" id="SSF47384">
    <property type="entry name" value="Homodimeric domain of signal transducing histidine kinase"/>
    <property type="match status" value="1"/>
</dbReference>
<gene>
    <name evidence="15" type="ORF">IAB73_01195</name>
</gene>
<feature type="chain" id="PRO_5038845795" description="histidine kinase" evidence="13">
    <location>
        <begin position="33"/>
        <end position="617"/>
    </location>
</feature>
<evidence type="ECO:0000313" key="15">
    <source>
        <dbReference type="EMBL" id="HIQ70815.1"/>
    </source>
</evidence>
<evidence type="ECO:0000256" key="1">
    <source>
        <dbReference type="ARBA" id="ARBA00000085"/>
    </source>
</evidence>
<dbReference type="Gene3D" id="3.30.565.10">
    <property type="entry name" value="Histidine kinase-like ATPase, C-terminal domain"/>
    <property type="match status" value="1"/>
</dbReference>
<dbReference type="InterPro" id="IPR050351">
    <property type="entry name" value="BphY/WalK/GraS-like"/>
</dbReference>
<dbReference type="PRINTS" id="PR00344">
    <property type="entry name" value="BCTRLSENSOR"/>
</dbReference>
<evidence type="ECO:0000256" key="7">
    <source>
        <dbReference type="ARBA" id="ARBA00022777"/>
    </source>
</evidence>
<dbReference type="PROSITE" id="PS50109">
    <property type="entry name" value="HIS_KIN"/>
    <property type="match status" value="1"/>
</dbReference>
<dbReference type="Pfam" id="PF00512">
    <property type="entry name" value="HisKA"/>
    <property type="match status" value="1"/>
</dbReference>
<feature type="transmembrane region" description="Helical" evidence="12">
    <location>
        <begin position="265"/>
        <end position="283"/>
    </location>
</feature>
<sequence>MRDRTVRRQAAALLLLAALCALVMALCARVNAQVVREAPTRGAVALTQGAVMALAVEAGDAREVGVDLVGEAGARYAAAVLGMTGIDAAALDGQSLGGARRGLPLIGAQVEFDMPRGGARLTLTLRLPAGADAVYLGTPQALSALRFGRMAAYVALLSYVLTMGLYVLLLCLTRQAGPEQAALGLVCLLLLLTQAGELLGQYPGAAALAGSSRATLAAALCCYAGLALGDGRETRPVAAALVAGVALTAATLLLLLASGRVLLQLPARALTVALCVYAGLIAWRGLARQARRNALGHAAAVAPLAVGAAWEAVLGASGLAVPSLVLMGAGMTLVQQITLSREAAGDRREREALERELERRVDERTRALRQTEEQLRRIDRSRSEFFSRIAHDLQSPLTVIRGSLDLVAGGVPVTDEERDAYVDMAKQNALRMTNRVKALRGLALLDETPFAPQVGALSPLLEQCARAAEGVYRKSGVVFRAECEADLTARFDAGWLQNALDRLISNAVRYTPAGGAVTLGARREGYGVWVSVADEGCGIAPDEQEGIFDRFYQGWNSPEGFGIGLAVVQRVAQRHGGRAQVVSQPGEGATFGIFLPDEGELAPGGDAPDGAQRGRAR</sequence>
<feature type="region of interest" description="Disordered" evidence="11">
    <location>
        <begin position="597"/>
        <end position="617"/>
    </location>
</feature>
<accession>A0A9D0ZA98</accession>
<keyword evidence="8" id="KW-0067">ATP-binding</keyword>
<dbReference type="GO" id="GO:0000155">
    <property type="term" value="F:phosphorelay sensor kinase activity"/>
    <property type="evidence" value="ECO:0007669"/>
    <property type="project" value="InterPro"/>
</dbReference>
<dbReference type="PANTHER" id="PTHR42878:SF7">
    <property type="entry name" value="SENSOR HISTIDINE KINASE GLRK"/>
    <property type="match status" value="1"/>
</dbReference>
<keyword evidence="10" id="KW-0175">Coiled coil</keyword>
<dbReference type="AlphaFoldDB" id="A0A9D0ZA98"/>
<dbReference type="InterPro" id="IPR003661">
    <property type="entry name" value="HisK_dim/P_dom"/>
</dbReference>
<keyword evidence="7 15" id="KW-0418">Kinase</keyword>
<feature type="transmembrane region" description="Helical" evidence="12">
    <location>
        <begin position="150"/>
        <end position="169"/>
    </location>
</feature>
<dbReference type="GO" id="GO:0005524">
    <property type="term" value="F:ATP binding"/>
    <property type="evidence" value="ECO:0007669"/>
    <property type="project" value="UniProtKB-KW"/>
</dbReference>
<keyword evidence="13" id="KW-0732">Signal</keyword>
<proteinExistence type="predicted"/>
<protein>
    <recommendedName>
        <fullName evidence="3">histidine kinase</fullName>
        <ecNumber evidence="3">2.7.13.3</ecNumber>
    </recommendedName>
</protein>
<dbReference type="CDD" id="cd00082">
    <property type="entry name" value="HisKA"/>
    <property type="match status" value="1"/>
</dbReference>
<dbReference type="SMART" id="SM00387">
    <property type="entry name" value="HATPase_c"/>
    <property type="match status" value="1"/>
</dbReference>
<dbReference type="EMBL" id="DVFJ01000005">
    <property type="protein sequence ID" value="HIQ70815.1"/>
    <property type="molecule type" value="Genomic_DNA"/>
</dbReference>
<evidence type="ECO:0000256" key="6">
    <source>
        <dbReference type="ARBA" id="ARBA00022741"/>
    </source>
</evidence>
<feature type="transmembrane region" description="Helical" evidence="12">
    <location>
        <begin position="238"/>
        <end position="259"/>
    </location>
</feature>
<evidence type="ECO:0000256" key="5">
    <source>
        <dbReference type="ARBA" id="ARBA00022679"/>
    </source>
</evidence>
<keyword evidence="4" id="KW-0597">Phosphoprotein</keyword>
<dbReference type="GO" id="GO:0000156">
    <property type="term" value="F:phosphorelay response regulator activity"/>
    <property type="evidence" value="ECO:0007669"/>
    <property type="project" value="TreeGrafter"/>
</dbReference>
<comment type="caution">
    <text evidence="15">The sequence shown here is derived from an EMBL/GenBank/DDBJ whole genome shotgun (WGS) entry which is preliminary data.</text>
</comment>
<evidence type="ECO:0000256" key="2">
    <source>
        <dbReference type="ARBA" id="ARBA00004370"/>
    </source>
</evidence>
<dbReference type="EC" id="2.7.13.3" evidence="3"/>
<dbReference type="Pfam" id="PF02518">
    <property type="entry name" value="HATPase_c"/>
    <property type="match status" value="1"/>
</dbReference>
<evidence type="ECO:0000256" key="11">
    <source>
        <dbReference type="SAM" id="MobiDB-lite"/>
    </source>
</evidence>
<dbReference type="GO" id="GO:0007234">
    <property type="term" value="P:osmosensory signaling via phosphorelay pathway"/>
    <property type="evidence" value="ECO:0007669"/>
    <property type="project" value="TreeGrafter"/>
</dbReference>
<organism evidence="15 16">
    <name type="scientific">Candidatus Onthenecus intestinigallinarum</name>
    <dbReference type="NCBI Taxonomy" id="2840875"/>
    <lineage>
        <taxon>Bacteria</taxon>
        <taxon>Bacillati</taxon>
        <taxon>Bacillota</taxon>
        <taxon>Clostridia</taxon>
        <taxon>Eubacteriales</taxon>
        <taxon>Candidatus Onthenecus</taxon>
    </lineage>
</organism>
<keyword evidence="12" id="KW-1133">Transmembrane helix</keyword>
<dbReference type="InterPro" id="IPR005467">
    <property type="entry name" value="His_kinase_dom"/>
</dbReference>
<comment type="catalytic activity">
    <reaction evidence="1">
        <text>ATP + protein L-histidine = ADP + protein N-phospho-L-histidine.</text>
        <dbReference type="EC" id="2.7.13.3"/>
    </reaction>
</comment>
<keyword evidence="12" id="KW-0472">Membrane</keyword>
<keyword evidence="6" id="KW-0547">Nucleotide-binding</keyword>
<dbReference type="GO" id="GO:0030295">
    <property type="term" value="F:protein kinase activator activity"/>
    <property type="evidence" value="ECO:0007669"/>
    <property type="project" value="TreeGrafter"/>
</dbReference>
<evidence type="ECO:0000256" key="13">
    <source>
        <dbReference type="SAM" id="SignalP"/>
    </source>
</evidence>
<comment type="subcellular location">
    <subcellularLocation>
        <location evidence="2">Membrane</location>
    </subcellularLocation>
</comment>
<keyword evidence="5" id="KW-0808">Transferase</keyword>
<dbReference type="SMART" id="SM00388">
    <property type="entry name" value="HisKA"/>
    <property type="match status" value="1"/>
</dbReference>
<dbReference type="InterPro" id="IPR036097">
    <property type="entry name" value="HisK_dim/P_sf"/>
</dbReference>
<dbReference type="SUPFAM" id="SSF55874">
    <property type="entry name" value="ATPase domain of HSP90 chaperone/DNA topoisomerase II/histidine kinase"/>
    <property type="match status" value="1"/>
</dbReference>
<keyword evidence="9" id="KW-0902">Two-component regulatory system</keyword>
<dbReference type="Proteomes" id="UP000886887">
    <property type="component" value="Unassembled WGS sequence"/>
</dbReference>
<dbReference type="InterPro" id="IPR036890">
    <property type="entry name" value="HATPase_C_sf"/>
</dbReference>
<evidence type="ECO:0000256" key="9">
    <source>
        <dbReference type="ARBA" id="ARBA00023012"/>
    </source>
</evidence>
<feature type="transmembrane region" description="Helical" evidence="12">
    <location>
        <begin position="295"/>
        <end position="313"/>
    </location>
</feature>
<evidence type="ECO:0000259" key="14">
    <source>
        <dbReference type="PROSITE" id="PS50109"/>
    </source>
</evidence>
<reference evidence="15" key="1">
    <citation type="submission" date="2020-10" db="EMBL/GenBank/DDBJ databases">
        <authorList>
            <person name="Gilroy R."/>
        </authorList>
    </citation>
    <scope>NUCLEOTIDE SEQUENCE</scope>
    <source>
        <strain evidence="15">ChiSxjej2B14-6234</strain>
    </source>
</reference>
<keyword evidence="12" id="KW-0812">Transmembrane</keyword>
<feature type="signal peptide" evidence="13">
    <location>
        <begin position="1"/>
        <end position="32"/>
    </location>
</feature>
<evidence type="ECO:0000256" key="12">
    <source>
        <dbReference type="SAM" id="Phobius"/>
    </source>
</evidence>
<evidence type="ECO:0000256" key="10">
    <source>
        <dbReference type="SAM" id="Coils"/>
    </source>
</evidence>
<feature type="domain" description="Histidine kinase" evidence="14">
    <location>
        <begin position="388"/>
        <end position="599"/>
    </location>
</feature>
<dbReference type="InterPro" id="IPR003594">
    <property type="entry name" value="HATPase_dom"/>
</dbReference>
<dbReference type="PANTHER" id="PTHR42878">
    <property type="entry name" value="TWO-COMPONENT HISTIDINE KINASE"/>
    <property type="match status" value="1"/>
</dbReference>
<evidence type="ECO:0000256" key="3">
    <source>
        <dbReference type="ARBA" id="ARBA00012438"/>
    </source>
</evidence>
<evidence type="ECO:0000256" key="8">
    <source>
        <dbReference type="ARBA" id="ARBA00022840"/>
    </source>
</evidence>